<evidence type="ECO:0000256" key="1">
    <source>
        <dbReference type="ARBA" id="ARBA00004651"/>
    </source>
</evidence>
<evidence type="ECO:0000256" key="3">
    <source>
        <dbReference type="ARBA" id="ARBA00022692"/>
    </source>
</evidence>
<dbReference type="EMBL" id="CP017267">
    <property type="protein sequence ID" value="APB31064.1"/>
    <property type="molecule type" value="Genomic_DNA"/>
</dbReference>
<keyword evidence="2" id="KW-1003">Cell membrane</keyword>
<dbReference type="OrthoDB" id="1758221at2"/>
<feature type="transmembrane region" description="Helical" evidence="6">
    <location>
        <begin position="55"/>
        <end position="79"/>
    </location>
</feature>
<name>A0A1J0A548_9ENTE</name>
<dbReference type="PANTHER" id="PTHR33545:SF9">
    <property type="entry name" value="UPF0750 MEMBRANE PROTEIN YITE"/>
    <property type="match status" value="1"/>
</dbReference>
<feature type="transmembrane region" description="Helical" evidence="6">
    <location>
        <begin position="111"/>
        <end position="130"/>
    </location>
</feature>
<dbReference type="Pfam" id="PF10035">
    <property type="entry name" value="DUF2179"/>
    <property type="match status" value="1"/>
</dbReference>
<dbReference type="Gene3D" id="3.30.70.120">
    <property type="match status" value="1"/>
</dbReference>
<protein>
    <recommendedName>
        <fullName evidence="7">DUF2179 domain-containing protein</fullName>
    </recommendedName>
</protein>
<dbReference type="RefSeq" id="WP_071456649.1">
    <property type="nucleotide sequence ID" value="NZ_CABJEN010000013.1"/>
</dbReference>
<dbReference type="InterPro" id="IPR003740">
    <property type="entry name" value="YitT"/>
</dbReference>
<dbReference type="PANTHER" id="PTHR33545">
    <property type="entry name" value="UPF0750 MEMBRANE PROTEIN YITT-RELATED"/>
    <property type="match status" value="1"/>
</dbReference>
<dbReference type="InterPro" id="IPR051461">
    <property type="entry name" value="UPF0750_membrane"/>
</dbReference>
<dbReference type="CDD" id="cd16380">
    <property type="entry name" value="YitT_C"/>
    <property type="match status" value="1"/>
</dbReference>
<feature type="transmembrane region" description="Helical" evidence="6">
    <location>
        <begin position="86"/>
        <end position="105"/>
    </location>
</feature>
<keyword evidence="9" id="KW-1185">Reference proteome</keyword>
<proteinExistence type="predicted"/>
<evidence type="ECO:0000313" key="9">
    <source>
        <dbReference type="Proteomes" id="UP000191200"/>
    </source>
</evidence>
<evidence type="ECO:0000313" key="8">
    <source>
        <dbReference type="EMBL" id="APB31064.1"/>
    </source>
</evidence>
<dbReference type="GO" id="GO:0005886">
    <property type="term" value="C:plasma membrane"/>
    <property type="evidence" value="ECO:0007669"/>
    <property type="project" value="UniProtKB-SubCell"/>
</dbReference>
<sequence>MVQTLQKKMGTRFSDTLFIVIGTLFVAFGFNAFLLPNRIVSGGINGLTIILYETLHLTPSIVLFSVNFVLLTLSFFLLGKEVFFKSILGSFLVPLFVSLLHGVALSSIEPILAAIFGGITVGLGVGLVFLGKGSTGGTALIALIVQKYIPIKLGIILGICDGLVILSALFVFDVQAVLFALIALYLTSRMVDTVQVGPESSKNVMIISNNYKKIREQIISDLDLGATLISIEGGLNLEEKKMIMVVIQENQFIALKQAILDIDEEAFVVVTSAHEVVGKGFTAYR</sequence>
<dbReference type="Pfam" id="PF02588">
    <property type="entry name" value="YitT_membrane"/>
    <property type="match status" value="1"/>
</dbReference>
<dbReference type="AlphaFoldDB" id="A0A1J0A548"/>
<dbReference type="STRING" id="519472.BHY08_04010"/>
<evidence type="ECO:0000256" key="4">
    <source>
        <dbReference type="ARBA" id="ARBA00022989"/>
    </source>
</evidence>
<keyword evidence="3 6" id="KW-0812">Transmembrane</keyword>
<keyword evidence="4 6" id="KW-1133">Transmembrane helix</keyword>
<feature type="transmembrane region" description="Helical" evidence="6">
    <location>
        <begin position="165"/>
        <end position="186"/>
    </location>
</feature>
<dbReference type="PIRSF" id="PIRSF006483">
    <property type="entry name" value="Membrane_protein_YitT"/>
    <property type="match status" value="1"/>
</dbReference>
<gene>
    <name evidence="8" type="ORF">BHY08_04010</name>
</gene>
<accession>A0A1J0A548</accession>
<comment type="subcellular location">
    <subcellularLocation>
        <location evidence="1">Cell membrane</location>
        <topology evidence="1">Multi-pass membrane protein</topology>
    </subcellularLocation>
</comment>
<dbReference type="KEGG" id="vte:BHY08_04010"/>
<evidence type="ECO:0000259" key="7">
    <source>
        <dbReference type="Pfam" id="PF10035"/>
    </source>
</evidence>
<evidence type="ECO:0000256" key="5">
    <source>
        <dbReference type="ARBA" id="ARBA00023136"/>
    </source>
</evidence>
<organism evidence="8 9">
    <name type="scientific">Vagococcus teuberi</name>
    <dbReference type="NCBI Taxonomy" id="519472"/>
    <lineage>
        <taxon>Bacteria</taxon>
        <taxon>Bacillati</taxon>
        <taxon>Bacillota</taxon>
        <taxon>Bacilli</taxon>
        <taxon>Lactobacillales</taxon>
        <taxon>Enterococcaceae</taxon>
        <taxon>Vagococcus</taxon>
    </lineage>
</organism>
<dbReference type="Proteomes" id="UP000191200">
    <property type="component" value="Chromosome"/>
</dbReference>
<feature type="transmembrane region" description="Helical" evidence="6">
    <location>
        <begin position="16"/>
        <end position="35"/>
    </location>
</feature>
<dbReference type="InterPro" id="IPR019264">
    <property type="entry name" value="DUF2179"/>
</dbReference>
<feature type="domain" description="DUF2179" evidence="7">
    <location>
        <begin position="225"/>
        <end position="278"/>
    </location>
</feature>
<keyword evidence="5 6" id="KW-0472">Membrane</keyword>
<reference evidence="8 9" key="1">
    <citation type="submission" date="2016-09" db="EMBL/GenBank/DDBJ databases">
        <title>Vagococcus teuberi sp. nov., isolated from the Malian artisanal sour milk fene.</title>
        <authorList>
            <person name="Wullschleger S."/>
            <person name="Seifert C."/>
            <person name="Baumgartner S."/>
            <person name="Lacroix C."/>
            <person name="Bonfoh B."/>
            <person name="Stevens M.J."/>
            <person name="Meile L."/>
        </authorList>
    </citation>
    <scope>NUCLEOTIDE SEQUENCE [LARGE SCALE GENOMIC DNA]</scope>
    <source>
        <strain evidence="8 9">DSM 21459</strain>
    </source>
</reference>
<dbReference type="InterPro" id="IPR015867">
    <property type="entry name" value="N-reg_PII/ATP_PRibTrfase_C"/>
</dbReference>
<evidence type="ECO:0000256" key="6">
    <source>
        <dbReference type="SAM" id="Phobius"/>
    </source>
</evidence>
<evidence type="ECO:0000256" key="2">
    <source>
        <dbReference type="ARBA" id="ARBA00022475"/>
    </source>
</evidence>
<feature type="transmembrane region" description="Helical" evidence="6">
    <location>
        <begin position="137"/>
        <end position="159"/>
    </location>
</feature>